<dbReference type="CDD" id="cd11378">
    <property type="entry name" value="DUF296"/>
    <property type="match status" value="1"/>
</dbReference>
<dbReference type="GeneID" id="96600115"/>
<sequence>MSVRVNYGIGSFGKVISARILMGTDIIEGIEAICEENGIESATIVSCIGSFQKSSFVYLVPDESSKIKVCFSEVIEKEGPLEFIQGSGVVCKRDGGYDTHLHGSMSDQWGGVSGGHLMKGGSIVITADVVLAEIQGIQHIRQFDEETSHVQFYPLEEGLKQPRKIVK</sequence>
<gene>
    <name evidence="2" type="ORF">ACZ11_17995</name>
</gene>
<dbReference type="PANTHER" id="PTHR34988">
    <property type="entry name" value="PROTEIN, PUTATIVE-RELATED"/>
    <property type="match status" value="1"/>
</dbReference>
<dbReference type="OrthoDB" id="9791702at2"/>
<dbReference type="PROSITE" id="PS51742">
    <property type="entry name" value="PPC"/>
    <property type="match status" value="1"/>
</dbReference>
<feature type="domain" description="PPC" evidence="1">
    <location>
        <begin position="10"/>
        <end position="155"/>
    </location>
</feature>
<organism evidence="2 3">
    <name type="scientific">Lysinibacillus xylanilyticus</name>
    <dbReference type="NCBI Taxonomy" id="582475"/>
    <lineage>
        <taxon>Bacteria</taxon>
        <taxon>Bacillati</taxon>
        <taxon>Bacillota</taxon>
        <taxon>Bacilli</taxon>
        <taxon>Bacillales</taxon>
        <taxon>Bacillaceae</taxon>
        <taxon>Lysinibacillus</taxon>
    </lineage>
</organism>
<dbReference type="InterPro" id="IPR005175">
    <property type="entry name" value="PPC_dom"/>
</dbReference>
<accession>A0A0K9F4K0</accession>
<dbReference type="RefSeq" id="WP_049667924.1">
    <property type="nucleotide sequence ID" value="NZ_LFXJ01000010.1"/>
</dbReference>
<dbReference type="GO" id="GO:0003677">
    <property type="term" value="F:DNA binding"/>
    <property type="evidence" value="ECO:0007669"/>
    <property type="project" value="UniProtKB-KW"/>
</dbReference>
<reference evidence="3" key="1">
    <citation type="submission" date="2015-07" db="EMBL/GenBank/DDBJ databases">
        <authorList>
            <consortium name="Consortium for Microbial Forensics and Genomics (microFORGE)"/>
            <person name="Knight B.M."/>
            <person name="Roberts D.P."/>
            <person name="Lin D."/>
            <person name="Hari K."/>
            <person name="Fletcher J."/>
            <person name="Melcher U."/>
            <person name="Blagden T."/>
            <person name="Winegar R.A."/>
        </authorList>
    </citation>
    <scope>NUCLEOTIDE SEQUENCE [LARGE SCALE GENOMIC DNA]</scope>
    <source>
        <strain evidence="3">DSM 23493</strain>
    </source>
</reference>
<dbReference type="PATRIC" id="fig|582475.4.peg.2649"/>
<protein>
    <submittedName>
        <fullName evidence="2">DNA-binding protein</fullName>
    </submittedName>
</protein>
<comment type="caution">
    <text evidence="2">The sequence shown here is derived from an EMBL/GenBank/DDBJ whole genome shotgun (WGS) entry which is preliminary data.</text>
</comment>
<proteinExistence type="predicted"/>
<name>A0A0K9F4K0_9BACI</name>
<dbReference type="Pfam" id="PF03479">
    <property type="entry name" value="PCC"/>
    <property type="match status" value="1"/>
</dbReference>
<dbReference type="PANTHER" id="PTHR34988:SF1">
    <property type="entry name" value="DNA-BINDING PROTEIN"/>
    <property type="match status" value="1"/>
</dbReference>
<dbReference type="Gene3D" id="3.30.1330.80">
    <property type="entry name" value="Hypothetical protein, similar to alpha- acetolactate decarboxylase, domain 2"/>
    <property type="match status" value="1"/>
</dbReference>
<keyword evidence="2" id="KW-0238">DNA-binding</keyword>
<dbReference type="SUPFAM" id="SSF117856">
    <property type="entry name" value="AF0104/ALDC/Ptd012-like"/>
    <property type="match status" value="1"/>
</dbReference>
<dbReference type="EMBL" id="LFXJ01000010">
    <property type="protein sequence ID" value="KMY29021.1"/>
    <property type="molecule type" value="Genomic_DNA"/>
</dbReference>
<dbReference type="Proteomes" id="UP000037326">
    <property type="component" value="Unassembled WGS sequence"/>
</dbReference>
<evidence type="ECO:0000313" key="2">
    <source>
        <dbReference type="EMBL" id="KMY29021.1"/>
    </source>
</evidence>
<evidence type="ECO:0000313" key="3">
    <source>
        <dbReference type="Proteomes" id="UP000037326"/>
    </source>
</evidence>
<dbReference type="AlphaFoldDB" id="A0A0K9F4K0"/>
<evidence type="ECO:0000259" key="1">
    <source>
        <dbReference type="PROSITE" id="PS51742"/>
    </source>
</evidence>